<evidence type="ECO:0000313" key="2">
    <source>
        <dbReference type="Proteomes" id="UP000813215"/>
    </source>
</evidence>
<protein>
    <submittedName>
        <fullName evidence="1">Uncharacterized protein</fullName>
    </submittedName>
</protein>
<reference evidence="1" key="1">
    <citation type="submission" date="2021-05" db="EMBL/GenBank/DDBJ databases">
        <authorList>
            <person name="Pietrasiak N."/>
            <person name="Ward R."/>
            <person name="Stajich J.E."/>
            <person name="Kurbessoian T."/>
        </authorList>
    </citation>
    <scope>NUCLEOTIDE SEQUENCE</scope>
    <source>
        <strain evidence="1">HA4357-MV3</strain>
    </source>
</reference>
<comment type="caution">
    <text evidence="1">The sequence shown here is derived from an EMBL/GenBank/DDBJ whole genome shotgun (WGS) entry which is preliminary data.</text>
</comment>
<name>A0A9E3LS40_9NOST</name>
<gene>
    <name evidence="1" type="ORF">KME28_05090</name>
</gene>
<dbReference type="EMBL" id="JAHHHW010000052">
    <property type="protein sequence ID" value="MBW4431113.1"/>
    <property type="molecule type" value="Genomic_DNA"/>
</dbReference>
<sequence>MRLRFQSQAGFLNIWDAPVDWLPAGTTTNTQQLHIGVNIAVRCRS</sequence>
<organism evidence="1 2">
    <name type="scientific">Pelatocladus maniniholoensis HA4357-MV3</name>
    <dbReference type="NCBI Taxonomy" id="1117104"/>
    <lineage>
        <taxon>Bacteria</taxon>
        <taxon>Bacillati</taxon>
        <taxon>Cyanobacteriota</taxon>
        <taxon>Cyanophyceae</taxon>
        <taxon>Nostocales</taxon>
        <taxon>Nostocaceae</taxon>
        <taxon>Pelatocladus</taxon>
    </lineage>
</organism>
<accession>A0A9E3LS40</accession>
<dbReference type="Proteomes" id="UP000813215">
    <property type="component" value="Unassembled WGS sequence"/>
</dbReference>
<dbReference type="AlphaFoldDB" id="A0A9E3LS40"/>
<evidence type="ECO:0000313" key="1">
    <source>
        <dbReference type="EMBL" id="MBW4431113.1"/>
    </source>
</evidence>
<proteinExistence type="predicted"/>
<reference evidence="1" key="2">
    <citation type="journal article" date="2022" name="Microbiol. Resour. Announc.">
        <title>Metagenome Sequencing to Explore Phylogenomics of Terrestrial Cyanobacteria.</title>
        <authorList>
            <person name="Ward R.D."/>
            <person name="Stajich J.E."/>
            <person name="Johansen J.R."/>
            <person name="Huntemann M."/>
            <person name="Clum A."/>
            <person name="Foster B."/>
            <person name="Foster B."/>
            <person name="Roux S."/>
            <person name="Palaniappan K."/>
            <person name="Varghese N."/>
            <person name="Mukherjee S."/>
            <person name="Reddy T.B.K."/>
            <person name="Daum C."/>
            <person name="Copeland A."/>
            <person name="Chen I.A."/>
            <person name="Ivanova N.N."/>
            <person name="Kyrpides N.C."/>
            <person name="Shapiro N."/>
            <person name="Eloe-Fadrosh E.A."/>
            <person name="Pietrasiak N."/>
        </authorList>
    </citation>
    <scope>NUCLEOTIDE SEQUENCE</scope>
    <source>
        <strain evidence="1">HA4357-MV3</strain>
    </source>
</reference>